<name>A0ABZ1UC58_9ACTN</name>
<reference evidence="1" key="1">
    <citation type="submission" date="2022-10" db="EMBL/GenBank/DDBJ databases">
        <title>The complete genomes of actinobacterial strains from the NBC collection.</title>
        <authorList>
            <person name="Joergensen T.S."/>
            <person name="Alvarez Arevalo M."/>
            <person name="Sterndorff E.B."/>
            <person name="Faurdal D."/>
            <person name="Vuksanovic O."/>
            <person name="Mourched A.-S."/>
            <person name="Charusanti P."/>
            <person name="Shaw S."/>
            <person name="Blin K."/>
            <person name="Weber T."/>
        </authorList>
    </citation>
    <scope>NUCLEOTIDE SEQUENCE</scope>
    <source>
        <strain evidence="1">NBC_00222</strain>
    </source>
</reference>
<accession>A0ABZ1UC58</accession>
<protein>
    <submittedName>
        <fullName evidence="1">Uncharacterized protein</fullName>
    </submittedName>
</protein>
<evidence type="ECO:0000313" key="1">
    <source>
        <dbReference type="EMBL" id="WUQ88460.1"/>
    </source>
</evidence>
<evidence type="ECO:0000313" key="2">
    <source>
        <dbReference type="Proteomes" id="UP001432222"/>
    </source>
</evidence>
<dbReference type="RefSeq" id="WP_328959009.1">
    <property type="nucleotide sequence ID" value="NZ_CP108110.1"/>
</dbReference>
<dbReference type="EMBL" id="CP108110">
    <property type="protein sequence ID" value="WUQ88460.1"/>
    <property type="molecule type" value="Genomic_DNA"/>
</dbReference>
<keyword evidence="2" id="KW-1185">Reference proteome</keyword>
<gene>
    <name evidence="1" type="ORF">OHA16_38985</name>
</gene>
<sequence length="103" mass="11183">MDDLGREGYGPWMPRGNAAAVAHWMRKALSLFLHPPFDGPQGEEAHELLTALLRVLGPGSVAELSDEEEDLVAGVKLRMLLRALDAEDLTTGPAVGRQVPLDR</sequence>
<proteinExistence type="predicted"/>
<dbReference type="Proteomes" id="UP001432222">
    <property type="component" value="Chromosome"/>
</dbReference>
<organism evidence="1 2">
    <name type="scientific">Kitasatospora purpeofusca</name>
    <dbReference type="NCBI Taxonomy" id="67352"/>
    <lineage>
        <taxon>Bacteria</taxon>
        <taxon>Bacillati</taxon>
        <taxon>Actinomycetota</taxon>
        <taxon>Actinomycetes</taxon>
        <taxon>Kitasatosporales</taxon>
        <taxon>Streptomycetaceae</taxon>
        <taxon>Kitasatospora</taxon>
    </lineage>
</organism>